<evidence type="ECO:0000313" key="4">
    <source>
        <dbReference type="Proteomes" id="UP001596112"/>
    </source>
</evidence>
<dbReference type="Pfam" id="PF00067">
    <property type="entry name" value="p450"/>
    <property type="match status" value="1"/>
</dbReference>
<dbReference type="GO" id="GO:0016491">
    <property type="term" value="F:oxidoreductase activity"/>
    <property type="evidence" value="ECO:0007669"/>
    <property type="project" value="UniProtKB-KW"/>
</dbReference>
<gene>
    <name evidence="3" type="ORF">ACFQGO_38275</name>
</gene>
<dbReference type="InterPro" id="IPR001128">
    <property type="entry name" value="Cyt_P450"/>
</dbReference>
<dbReference type="InterPro" id="IPR002397">
    <property type="entry name" value="Cyt_P450_B"/>
</dbReference>
<dbReference type="PANTHER" id="PTHR46696">
    <property type="entry name" value="P450, PUTATIVE (EUROFUNG)-RELATED"/>
    <property type="match status" value="1"/>
</dbReference>
<evidence type="ECO:0000256" key="1">
    <source>
        <dbReference type="ARBA" id="ARBA00010617"/>
    </source>
</evidence>
<protein>
    <submittedName>
        <fullName evidence="3">Cytochrome P450</fullName>
        <ecNumber evidence="3">1.14.-.-</ecNumber>
    </submittedName>
</protein>
<accession>A0ABW1BJC7</accession>
<dbReference type="CDD" id="cd11030">
    <property type="entry name" value="CYP105-like"/>
    <property type="match status" value="1"/>
</dbReference>
<dbReference type="Gene3D" id="1.10.630.10">
    <property type="entry name" value="Cytochrome P450"/>
    <property type="match status" value="1"/>
</dbReference>
<keyword evidence="4" id="KW-1185">Reference proteome</keyword>
<dbReference type="InterPro" id="IPR036396">
    <property type="entry name" value="Cyt_P450_sf"/>
</dbReference>
<name>A0ABW1BJC7_9ACTN</name>
<dbReference type="InterPro" id="IPR017972">
    <property type="entry name" value="Cyt_P450_CS"/>
</dbReference>
<keyword evidence="2" id="KW-0479">Metal-binding</keyword>
<dbReference type="SUPFAM" id="SSF48264">
    <property type="entry name" value="Cytochrome P450"/>
    <property type="match status" value="1"/>
</dbReference>
<reference evidence="4" key="1">
    <citation type="journal article" date="2019" name="Int. J. Syst. Evol. Microbiol.">
        <title>The Global Catalogue of Microorganisms (GCM) 10K type strain sequencing project: providing services to taxonomists for standard genome sequencing and annotation.</title>
        <authorList>
            <consortium name="The Broad Institute Genomics Platform"/>
            <consortium name="The Broad Institute Genome Sequencing Center for Infectious Disease"/>
            <person name="Wu L."/>
            <person name="Ma J."/>
        </authorList>
    </citation>
    <scope>NUCLEOTIDE SEQUENCE [LARGE SCALE GENOMIC DNA]</scope>
    <source>
        <strain evidence="4">JCM 9918</strain>
    </source>
</reference>
<comment type="caution">
    <text evidence="3">The sequence shown here is derived from an EMBL/GenBank/DDBJ whole genome shotgun (WGS) entry which is preliminary data.</text>
</comment>
<comment type="similarity">
    <text evidence="1 2">Belongs to the cytochrome P450 family.</text>
</comment>
<proteinExistence type="inferred from homology"/>
<dbReference type="EC" id="1.14.-.-" evidence="3"/>
<dbReference type="PANTHER" id="PTHR46696:SF6">
    <property type="entry name" value="P450, PUTATIVE (EUROFUNG)-RELATED"/>
    <property type="match status" value="1"/>
</dbReference>
<keyword evidence="2 3" id="KW-0560">Oxidoreductase</keyword>
<dbReference type="PROSITE" id="PS00086">
    <property type="entry name" value="CYTOCHROME_P450"/>
    <property type="match status" value="1"/>
</dbReference>
<evidence type="ECO:0000256" key="2">
    <source>
        <dbReference type="RuleBase" id="RU000461"/>
    </source>
</evidence>
<organism evidence="3 4">
    <name type="scientific">Streptomyces heilongjiangensis</name>
    <dbReference type="NCBI Taxonomy" id="945052"/>
    <lineage>
        <taxon>Bacteria</taxon>
        <taxon>Bacillati</taxon>
        <taxon>Actinomycetota</taxon>
        <taxon>Actinomycetes</taxon>
        <taxon>Kitasatosporales</taxon>
        <taxon>Streptomycetaceae</taxon>
        <taxon>Streptomyces</taxon>
    </lineage>
</organism>
<evidence type="ECO:0000313" key="3">
    <source>
        <dbReference type="EMBL" id="MFC5813283.1"/>
    </source>
</evidence>
<keyword evidence="2" id="KW-0408">Iron</keyword>
<dbReference type="Proteomes" id="UP001596112">
    <property type="component" value="Unassembled WGS sequence"/>
</dbReference>
<dbReference type="EMBL" id="JBHSNZ010000062">
    <property type="protein sequence ID" value="MFC5813283.1"/>
    <property type="molecule type" value="Genomic_DNA"/>
</dbReference>
<sequence length="408" mass="46144">MAFEPKPPVIPTDRTCPFDPDPEYRRLRAEEPISPLKFDIAPGRDDGWLVTRHEHVRAIMTDPRFSHRAELLALVASPPFEVESYDPQPSGPGSFVRMDAPDHTRYRRLLTGFFTVRKIQEYEPTLAGIIDEVLDEMAELEPPVDLLPAFVQKVVYRSVHSVMGVPAEDIAELDKHFSAIMRIDYTLEEFIVHNTKLNETLARVVKELFADPDDKLLGKLVKTGELTEEELTNIAWITIGGALDTTPNMLGLGTFALLEHPEQLRTIRERPELMERAVEELLRYLTISHMGASRVALEDVEVGGQKIEAGQTVVLSLPAANRDPEQFEDPETFDVTRPSRRHLAFGFGIHQCLGQHLARATLRLGFQKLFDRFPDLRLAVEPHEVPLRDKAMHYGVYALPVAWGPAPE</sequence>
<keyword evidence="2" id="KW-0349">Heme</keyword>
<dbReference type="RefSeq" id="WP_272173309.1">
    <property type="nucleotide sequence ID" value="NZ_JAQOSL010000095.1"/>
</dbReference>
<dbReference type="PRINTS" id="PR00359">
    <property type="entry name" value="BP450"/>
</dbReference>
<keyword evidence="2" id="KW-0503">Monooxygenase</keyword>